<comment type="caution">
    <text evidence="1">The sequence shown here is derived from an EMBL/GenBank/DDBJ whole genome shotgun (WGS) entry which is preliminary data.</text>
</comment>
<dbReference type="Gene3D" id="3.90.550.10">
    <property type="entry name" value="Spore Coat Polysaccharide Biosynthesis Protein SpsA, Chain A"/>
    <property type="match status" value="1"/>
</dbReference>
<proteinExistence type="predicted"/>
<dbReference type="AlphaFoldDB" id="A0A645BA89"/>
<name>A0A645BA89_9ZZZZ</name>
<sequence length="135" mass="15478">MDILSDIDLQNLYHFHTNSNSVATLVVSERKTSRYLLFDKNNHLAGWINEKSGETKSPFSDFNADHYKKLAFSGIHILHPSILSYMQDFPDKFSIIDFYLSACKRERITAFIPKNLQLIDVGKLGSLSSAEKLFF</sequence>
<gene>
    <name evidence="1" type="ORF">SDC9_109183</name>
</gene>
<evidence type="ECO:0000313" key="1">
    <source>
        <dbReference type="EMBL" id="MPM62317.1"/>
    </source>
</evidence>
<dbReference type="SUPFAM" id="SSF53448">
    <property type="entry name" value="Nucleotide-diphospho-sugar transferases"/>
    <property type="match status" value="1"/>
</dbReference>
<accession>A0A645BA89</accession>
<protein>
    <submittedName>
        <fullName evidence="1">Uncharacterized protein</fullName>
    </submittedName>
</protein>
<reference evidence="1" key="1">
    <citation type="submission" date="2019-08" db="EMBL/GenBank/DDBJ databases">
        <authorList>
            <person name="Kucharzyk K."/>
            <person name="Murdoch R.W."/>
            <person name="Higgins S."/>
            <person name="Loffler F."/>
        </authorList>
    </citation>
    <scope>NUCLEOTIDE SEQUENCE</scope>
</reference>
<dbReference type="EMBL" id="VSSQ01018805">
    <property type="protein sequence ID" value="MPM62317.1"/>
    <property type="molecule type" value="Genomic_DNA"/>
</dbReference>
<organism evidence="1">
    <name type="scientific">bioreactor metagenome</name>
    <dbReference type="NCBI Taxonomy" id="1076179"/>
    <lineage>
        <taxon>unclassified sequences</taxon>
        <taxon>metagenomes</taxon>
        <taxon>ecological metagenomes</taxon>
    </lineage>
</organism>
<dbReference type="InterPro" id="IPR029044">
    <property type="entry name" value="Nucleotide-diphossugar_trans"/>
</dbReference>